<dbReference type="AlphaFoldDB" id="A0A0D7BLH6"/>
<evidence type="ECO:0000256" key="2">
    <source>
        <dbReference type="ARBA" id="ARBA00023157"/>
    </source>
</evidence>
<protein>
    <submittedName>
        <fullName evidence="4">Carbohydrate esterase family 5 protein</fullName>
    </submittedName>
</protein>
<dbReference type="Proteomes" id="UP000054007">
    <property type="component" value="Unassembled WGS sequence"/>
</dbReference>
<proteinExistence type="predicted"/>
<dbReference type="SUPFAM" id="SSF53474">
    <property type="entry name" value="alpha/beta-Hydrolases"/>
    <property type="match status" value="1"/>
</dbReference>
<feature type="signal peptide" evidence="3">
    <location>
        <begin position="1"/>
        <end position="15"/>
    </location>
</feature>
<sequence length="199" mass="20541">MFAFALAPLLGTVLAAPTVIERRQDCALVLLVHAAGTSEEGFGAVGKPLDEGLATVFSSYTSQALNYSTSVEYFITVTEGAKTLATLLTSQSTSCPDQKFILSGYSKGAMVIHNTNLTSTVQSSVCGIAVFGDPDDKAGLGGILGLADKWPIDNSSSVISFCNDNDIVCDGGLSGDAHTAYPTDGSVDKAVEFLSGVCP</sequence>
<keyword evidence="3" id="KW-0732">Signal</keyword>
<dbReference type="InterPro" id="IPR029058">
    <property type="entry name" value="AB_hydrolase_fold"/>
</dbReference>
<dbReference type="InterPro" id="IPR000675">
    <property type="entry name" value="Cutinase/axe"/>
</dbReference>
<dbReference type="PANTHER" id="PTHR33630">
    <property type="entry name" value="CUTINASE RV1984C-RELATED-RELATED"/>
    <property type="match status" value="1"/>
</dbReference>
<dbReference type="PANTHER" id="PTHR33630:SF9">
    <property type="entry name" value="CUTINASE 4"/>
    <property type="match status" value="1"/>
</dbReference>
<evidence type="ECO:0000256" key="1">
    <source>
        <dbReference type="ARBA" id="ARBA00022801"/>
    </source>
</evidence>
<evidence type="ECO:0000313" key="5">
    <source>
        <dbReference type="Proteomes" id="UP000054007"/>
    </source>
</evidence>
<dbReference type="EMBL" id="KN880460">
    <property type="protein sequence ID" value="KIY70994.1"/>
    <property type="molecule type" value="Genomic_DNA"/>
</dbReference>
<organism evidence="4 5">
    <name type="scientific">Cylindrobasidium torrendii FP15055 ss-10</name>
    <dbReference type="NCBI Taxonomy" id="1314674"/>
    <lineage>
        <taxon>Eukaryota</taxon>
        <taxon>Fungi</taxon>
        <taxon>Dikarya</taxon>
        <taxon>Basidiomycota</taxon>
        <taxon>Agaricomycotina</taxon>
        <taxon>Agaricomycetes</taxon>
        <taxon>Agaricomycetidae</taxon>
        <taxon>Agaricales</taxon>
        <taxon>Marasmiineae</taxon>
        <taxon>Physalacriaceae</taxon>
        <taxon>Cylindrobasidium</taxon>
    </lineage>
</organism>
<reference evidence="4 5" key="1">
    <citation type="journal article" date="2015" name="Fungal Genet. Biol.">
        <title>Evolution of novel wood decay mechanisms in Agaricales revealed by the genome sequences of Fistulina hepatica and Cylindrobasidium torrendii.</title>
        <authorList>
            <person name="Floudas D."/>
            <person name="Held B.W."/>
            <person name="Riley R."/>
            <person name="Nagy L.G."/>
            <person name="Koehler G."/>
            <person name="Ransdell A.S."/>
            <person name="Younus H."/>
            <person name="Chow J."/>
            <person name="Chiniquy J."/>
            <person name="Lipzen A."/>
            <person name="Tritt A."/>
            <person name="Sun H."/>
            <person name="Haridas S."/>
            <person name="LaButti K."/>
            <person name="Ohm R.A."/>
            <person name="Kues U."/>
            <person name="Blanchette R.A."/>
            <person name="Grigoriev I.V."/>
            <person name="Minto R.E."/>
            <person name="Hibbett D.S."/>
        </authorList>
    </citation>
    <scope>NUCLEOTIDE SEQUENCE [LARGE SCALE GENOMIC DNA]</scope>
    <source>
        <strain evidence="4 5">FP15055 ss-10</strain>
    </source>
</reference>
<feature type="chain" id="PRO_5012768484" evidence="3">
    <location>
        <begin position="16"/>
        <end position="199"/>
    </location>
</feature>
<keyword evidence="2" id="KW-1015">Disulfide bond</keyword>
<gene>
    <name evidence="4" type="ORF">CYLTODRAFT_157536</name>
</gene>
<dbReference type="Gene3D" id="3.40.50.1820">
    <property type="entry name" value="alpha/beta hydrolase"/>
    <property type="match status" value="1"/>
</dbReference>
<evidence type="ECO:0000256" key="3">
    <source>
        <dbReference type="SAM" id="SignalP"/>
    </source>
</evidence>
<keyword evidence="5" id="KW-1185">Reference proteome</keyword>
<accession>A0A0D7BLH6</accession>
<dbReference type="SMART" id="SM01110">
    <property type="entry name" value="Cutinase"/>
    <property type="match status" value="1"/>
</dbReference>
<name>A0A0D7BLH6_9AGAR</name>
<evidence type="ECO:0000313" key="4">
    <source>
        <dbReference type="EMBL" id="KIY70994.1"/>
    </source>
</evidence>
<dbReference type="OrthoDB" id="2586582at2759"/>
<dbReference type="Pfam" id="PF01083">
    <property type="entry name" value="Cutinase"/>
    <property type="match status" value="1"/>
</dbReference>
<dbReference type="STRING" id="1314674.A0A0D7BLH6"/>
<keyword evidence="1" id="KW-0378">Hydrolase</keyword>
<dbReference type="GO" id="GO:0052689">
    <property type="term" value="F:carboxylic ester hydrolase activity"/>
    <property type="evidence" value="ECO:0007669"/>
    <property type="project" value="UniProtKB-ARBA"/>
</dbReference>